<feature type="domain" description="RuvB-like AAA+ ATPase" evidence="3">
    <location>
        <begin position="22"/>
        <end position="73"/>
    </location>
</feature>
<dbReference type="PANTHER" id="PTHR13779:SF7">
    <property type="entry name" value="ATPASE WRNIP1"/>
    <property type="match status" value="1"/>
</dbReference>
<accession>X1VMQ8</accession>
<dbReference type="GO" id="GO:0000731">
    <property type="term" value="P:DNA synthesis involved in DNA repair"/>
    <property type="evidence" value="ECO:0007669"/>
    <property type="project" value="TreeGrafter"/>
</dbReference>
<comment type="caution">
    <text evidence="4">The sequence shown here is derived from an EMBL/GenBank/DDBJ whole genome shotgun (WGS) entry which is preliminary data.</text>
</comment>
<dbReference type="GO" id="GO:0006261">
    <property type="term" value="P:DNA-templated DNA replication"/>
    <property type="evidence" value="ECO:0007669"/>
    <property type="project" value="TreeGrafter"/>
</dbReference>
<reference evidence="4" key="1">
    <citation type="journal article" date="2014" name="Front. Microbiol.">
        <title>High frequency of phylogenetically diverse reductive dehalogenase-homologous genes in deep subseafloor sedimentary metagenomes.</title>
        <authorList>
            <person name="Kawai M."/>
            <person name="Futagami T."/>
            <person name="Toyoda A."/>
            <person name="Takaki Y."/>
            <person name="Nishi S."/>
            <person name="Hori S."/>
            <person name="Arai W."/>
            <person name="Tsubouchi T."/>
            <person name="Morono Y."/>
            <person name="Uchiyama I."/>
            <person name="Ito T."/>
            <person name="Fujiyama A."/>
            <person name="Inagaki F."/>
            <person name="Takami H."/>
        </authorList>
    </citation>
    <scope>NUCLEOTIDE SEQUENCE</scope>
    <source>
        <strain evidence="4">Expedition CK06-06</strain>
    </source>
</reference>
<evidence type="ECO:0000259" key="3">
    <source>
        <dbReference type="Pfam" id="PF05496"/>
    </source>
</evidence>
<dbReference type="CDD" id="cd00009">
    <property type="entry name" value="AAA"/>
    <property type="match status" value="1"/>
</dbReference>
<dbReference type="Gene3D" id="3.40.50.300">
    <property type="entry name" value="P-loop containing nucleotide triphosphate hydrolases"/>
    <property type="match status" value="1"/>
</dbReference>
<dbReference type="GO" id="GO:0008047">
    <property type="term" value="F:enzyme activator activity"/>
    <property type="evidence" value="ECO:0007669"/>
    <property type="project" value="TreeGrafter"/>
</dbReference>
<keyword evidence="1" id="KW-0547">Nucleotide-binding</keyword>
<dbReference type="SUPFAM" id="SSF52540">
    <property type="entry name" value="P-loop containing nucleoside triphosphate hydrolases"/>
    <property type="match status" value="1"/>
</dbReference>
<sequence>MDMFDQQYEEQKEKEAPLAARMRPDSFHGFVGQEHLIGEGHVLRKAIEAGQIPSIILWGPPGSGKTTLAYIIA</sequence>
<dbReference type="PANTHER" id="PTHR13779">
    <property type="entry name" value="WERNER HELICASE-INTERACTING PROTEIN 1 FAMILY MEMBER"/>
    <property type="match status" value="1"/>
</dbReference>
<organism evidence="4">
    <name type="scientific">marine sediment metagenome</name>
    <dbReference type="NCBI Taxonomy" id="412755"/>
    <lineage>
        <taxon>unclassified sequences</taxon>
        <taxon>metagenomes</taxon>
        <taxon>ecological metagenomes</taxon>
    </lineage>
</organism>
<dbReference type="GO" id="GO:0005524">
    <property type="term" value="F:ATP binding"/>
    <property type="evidence" value="ECO:0007669"/>
    <property type="project" value="UniProtKB-KW"/>
</dbReference>
<dbReference type="Pfam" id="PF05496">
    <property type="entry name" value="RuvB_N"/>
    <property type="match status" value="1"/>
</dbReference>
<evidence type="ECO:0000256" key="2">
    <source>
        <dbReference type="ARBA" id="ARBA00022840"/>
    </source>
</evidence>
<keyword evidence="2" id="KW-0067">ATP-binding</keyword>
<feature type="non-terminal residue" evidence="4">
    <location>
        <position position="73"/>
    </location>
</feature>
<dbReference type="AlphaFoldDB" id="X1VMQ8"/>
<proteinExistence type="predicted"/>
<dbReference type="GO" id="GO:0017116">
    <property type="term" value="F:single-stranded DNA helicase activity"/>
    <property type="evidence" value="ECO:0007669"/>
    <property type="project" value="TreeGrafter"/>
</dbReference>
<dbReference type="InterPro" id="IPR027417">
    <property type="entry name" value="P-loop_NTPase"/>
</dbReference>
<evidence type="ECO:0000313" key="4">
    <source>
        <dbReference type="EMBL" id="GAJ17391.1"/>
    </source>
</evidence>
<gene>
    <name evidence="4" type="ORF">S12H4_62258</name>
</gene>
<dbReference type="GO" id="GO:0009378">
    <property type="term" value="F:four-way junction helicase activity"/>
    <property type="evidence" value="ECO:0007669"/>
    <property type="project" value="InterPro"/>
</dbReference>
<protein>
    <recommendedName>
        <fullName evidence="3">RuvB-like AAA+ ATPase domain-containing protein</fullName>
    </recommendedName>
</protein>
<evidence type="ECO:0000256" key="1">
    <source>
        <dbReference type="ARBA" id="ARBA00022741"/>
    </source>
</evidence>
<dbReference type="EMBL" id="BARW01041679">
    <property type="protein sequence ID" value="GAJ17391.1"/>
    <property type="molecule type" value="Genomic_DNA"/>
</dbReference>
<name>X1VMQ8_9ZZZZ</name>
<dbReference type="InterPro" id="IPR008824">
    <property type="entry name" value="RuvB-like_N"/>
</dbReference>
<dbReference type="InterPro" id="IPR051314">
    <property type="entry name" value="AAA_ATPase_RarA/MGS1/WRNIP1"/>
</dbReference>
<dbReference type="GO" id="GO:0006310">
    <property type="term" value="P:DNA recombination"/>
    <property type="evidence" value="ECO:0007669"/>
    <property type="project" value="InterPro"/>
</dbReference>